<evidence type="ECO:0000313" key="2">
    <source>
        <dbReference type="EMBL" id="BBY00188.1"/>
    </source>
</evidence>
<gene>
    <name evidence="2" type="ORF">MSEO_06870</name>
</gene>
<name>A0A7I7NXC3_9MYCO</name>
<dbReference type="EMBL" id="AP022582">
    <property type="protein sequence ID" value="BBY00188.1"/>
    <property type="molecule type" value="Genomic_DNA"/>
</dbReference>
<protein>
    <submittedName>
        <fullName evidence="2">Uncharacterized protein</fullName>
    </submittedName>
</protein>
<dbReference type="AlphaFoldDB" id="A0A7I7NXC3"/>
<proteinExistence type="predicted"/>
<sequence>MRHATLRSTNFGYHGMATEGAAPDKPGVTTYDIGGGDATTEVLNRRAAVSAAAHEGQID</sequence>
<feature type="compositionally biased region" description="Polar residues" evidence="1">
    <location>
        <begin position="1"/>
        <end position="11"/>
    </location>
</feature>
<accession>A0A7I7NXC3</accession>
<evidence type="ECO:0000313" key="3">
    <source>
        <dbReference type="Proteomes" id="UP000466632"/>
    </source>
</evidence>
<feature type="region of interest" description="Disordered" evidence="1">
    <location>
        <begin position="1"/>
        <end position="28"/>
    </location>
</feature>
<dbReference type="KEGG" id="mseo:MSEO_06870"/>
<reference evidence="2 3" key="1">
    <citation type="journal article" date="2019" name="Emerg. Microbes Infect.">
        <title>Comprehensive subspecies identification of 175 nontuberculous mycobacteria species based on 7547 genomic profiles.</title>
        <authorList>
            <person name="Matsumoto Y."/>
            <person name="Kinjo T."/>
            <person name="Motooka D."/>
            <person name="Nabeya D."/>
            <person name="Jung N."/>
            <person name="Uechi K."/>
            <person name="Horii T."/>
            <person name="Iida T."/>
            <person name="Fujita J."/>
            <person name="Nakamura S."/>
        </authorList>
    </citation>
    <scope>NUCLEOTIDE SEQUENCE [LARGE SCALE GENOMIC DNA]</scope>
    <source>
        <strain evidence="2 3">JCM 16018</strain>
    </source>
</reference>
<dbReference type="Proteomes" id="UP000466632">
    <property type="component" value="Chromosome"/>
</dbReference>
<keyword evidence="3" id="KW-1185">Reference proteome</keyword>
<organism evidence="2 3">
    <name type="scientific">Mycobacterium seoulense</name>
    <dbReference type="NCBI Taxonomy" id="386911"/>
    <lineage>
        <taxon>Bacteria</taxon>
        <taxon>Bacillati</taxon>
        <taxon>Actinomycetota</taxon>
        <taxon>Actinomycetes</taxon>
        <taxon>Mycobacteriales</taxon>
        <taxon>Mycobacteriaceae</taxon>
        <taxon>Mycobacterium</taxon>
    </lineage>
</organism>
<evidence type="ECO:0000256" key="1">
    <source>
        <dbReference type="SAM" id="MobiDB-lite"/>
    </source>
</evidence>